<dbReference type="EMBL" id="JAEVFJ010000012">
    <property type="protein sequence ID" value="KAH8101451.1"/>
    <property type="molecule type" value="Genomic_DNA"/>
</dbReference>
<feature type="compositionally biased region" description="Gly residues" evidence="1">
    <location>
        <begin position="70"/>
        <end position="79"/>
    </location>
</feature>
<accession>A0A8K0UPD1</accession>
<evidence type="ECO:0000256" key="1">
    <source>
        <dbReference type="SAM" id="MobiDB-lite"/>
    </source>
</evidence>
<dbReference type="PANTHER" id="PTHR13596:SF0">
    <property type="entry name" value="SI:CH211-39K3.2-RELATED"/>
    <property type="match status" value="1"/>
</dbReference>
<dbReference type="AlphaFoldDB" id="A0A8K0UPD1"/>
<feature type="region of interest" description="Disordered" evidence="1">
    <location>
        <begin position="1"/>
        <end position="85"/>
    </location>
</feature>
<reference evidence="2" key="1">
    <citation type="journal article" date="2021" name="New Phytol.">
        <title>Evolutionary innovations through gain and loss of genes in the ectomycorrhizal Boletales.</title>
        <authorList>
            <person name="Wu G."/>
            <person name="Miyauchi S."/>
            <person name="Morin E."/>
            <person name="Kuo A."/>
            <person name="Drula E."/>
            <person name="Varga T."/>
            <person name="Kohler A."/>
            <person name="Feng B."/>
            <person name="Cao Y."/>
            <person name="Lipzen A."/>
            <person name="Daum C."/>
            <person name="Hundley H."/>
            <person name="Pangilinan J."/>
            <person name="Johnson J."/>
            <person name="Barry K."/>
            <person name="LaButti K."/>
            <person name="Ng V."/>
            <person name="Ahrendt S."/>
            <person name="Min B."/>
            <person name="Choi I.G."/>
            <person name="Park H."/>
            <person name="Plett J.M."/>
            <person name="Magnuson J."/>
            <person name="Spatafora J.W."/>
            <person name="Nagy L.G."/>
            <person name="Henrissat B."/>
            <person name="Grigoriev I.V."/>
            <person name="Yang Z.L."/>
            <person name="Xu J."/>
            <person name="Martin F.M."/>
        </authorList>
    </citation>
    <scope>NUCLEOTIDE SEQUENCE</scope>
    <source>
        <strain evidence="2">KKN 215</strain>
    </source>
</reference>
<evidence type="ECO:0000313" key="2">
    <source>
        <dbReference type="EMBL" id="KAH8101451.1"/>
    </source>
</evidence>
<dbReference type="Proteomes" id="UP000813824">
    <property type="component" value="Unassembled WGS sequence"/>
</dbReference>
<keyword evidence="3" id="KW-1185">Reference proteome</keyword>
<dbReference type="PANTHER" id="PTHR13596">
    <property type="entry name" value="SMALL EDRK-RICH FACTOR 1"/>
    <property type="match status" value="1"/>
</dbReference>
<gene>
    <name evidence="2" type="ORF">BXZ70DRAFT_1007282</name>
</gene>
<proteinExistence type="predicted"/>
<feature type="compositionally biased region" description="Basic and acidic residues" evidence="1">
    <location>
        <begin position="49"/>
        <end position="69"/>
    </location>
</feature>
<dbReference type="InterPro" id="IPR040211">
    <property type="entry name" value="SERF1/2-like"/>
</dbReference>
<name>A0A8K0UPD1_9AGAR</name>
<evidence type="ECO:0000313" key="3">
    <source>
        <dbReference type="Proteomes" id="UP000813824"/>
    </source>
</evidence>
<organism evidence="2 3">
    <name type="scientific">Cristinia sonorae</name>
    <dbReference type="NCBI Taxonomy" id="1940300"/>
    <lineage>
        <taxon>Eukaryota</taxon>
        <taxon>Fungi</taxon>
        <taxon>Dikarya</taxon>
        <taxon>Basidiomycota</taxon>
        <taxon>Agaricomycotina</taxon>
        <taxon>Agaricomycetes</taxon>
        <taxon>Agaricomycetidae</taxon>
        <taxon>Agaricales</taxon>
        <taxon>Pleurotineae</taxon>
        <taxon>Stephanosporaceae</taxon>
        <taxon>Cristinia</taxon>
    </lineage>
</organism>
<protein>
    <recommendedName>
        <fullName evidence="4">Small EDRK-rich factor-like N-terminal domain-containing protein</fullName>
    </recommendedName>
</protein>
<comment type="caution">
    <text evidence="2">The sequence shown here is derived from an EMBL/GenBank/DDBJ whole genome shotgun (WGS) entry which is preliminary data.</text>
</comment>
<evidence type="ECO:0008006" key="4">
    <source>
        <dbReference type="Google" id="ProtNLM"/>
    </source>
</evidence>
<sequence>MTTIETMLVDWPGTTDIGGNQREMDRLKAQKKAAANAKKPKESAASLQARKERDAQTLREKQLKKEAEKAGGGGGGEKPSGGSKK</sequence>